<keyword evidence="3" id="KW-0560">Oxidoreductase</keyword>
<evidence type="ECO:0000256" key="1">
    <source>
        <dbReference type="ARBA" id="ARBA00010609"/>
    </source>
</evidence>
<dbReference type="GeneID" id="106808253"/>
<keyword evidence="7" id="KW-1185">Reference proteome</keyword>
<evidence type="ECO:0000313" key="7">
    <source>
        <dbReference type="Proteomes" id="UP000695022"/>
    </source>
</evidence>
<dbReference type="InterPro" id="IPR011706">
    <property type="entry name" value="Cu-oxidase_C"/>
</dbReference>
<dbReference type="InterPro" id="IPR008972">
    <property type="entry name" value="Cupredoxin"/>
</dbReference>
<dbReference type="Pfam" id="PF07731">
    <property type="entry name" value="Cu-oxidase_2"/>
    <property type="match status" value="1"/>
</dbReference>
<dbReference type="PANTHER" id="PTHR11709:SF394">
    <property type="entry name" value="FI03373P-RELATED"/>
    <property type="match status" value="1"/>
</dbReference>
<gene>
    <name evidence="8" type="primary">LOC106808253</name>
</gene>
<organism evidence="7 8">
    <name type="scientific">Priapulus caudatus</name>
    <name type="common">Priapulid worm</name>
    <dbReference type="NCBI Taxonomy" id="37621"/>
    <lineage>
        <taxon>Eukaryota</taxon>
        <taxon>Metazoa</taxon>
        <taxon>Ecdysozoa</taxon>
        <taxon>Scalidophora</taxon>
        <taxon>Priapulida</taxon>
        <taxon>Priapulimorpha</taxon>
        <taxon>Priapulimorphida</taxon>
        <taxon>Priapulidae</taxon>
        <taxon>Priapulus</taxon>
    </lineage>
</organism>
<dbReference type="InterPro" id="IPR045087">
    <property type="entry name" value="Cu-oxidase_fam"/>
</dbReference>
<name>A0ABM1E2E9_PRICU</name>
<dbReference type="PANTHER" id="PTHR11709">
    <property type="entry name" value="MULTI-COPPER OXIDASE"/>
    <property type="match status" value="1"/>
</dbReference>
<dbReference type="InterPro" id="IPR033138">
    <property type="entry name" value="Cu_oxidase_CS"/>
</dbReference>
<comment type="similarity">
    <text evidence="1">Belongs to the multicopper oxidase family.</text>
</comment>
<proteinExistence type="inferred from homology"/>
<evidence type="ECO:0000259" key="5">
    <source>
        <dbReference type="Pfam" id="PF07731"/>
    </source>
</evidence>
<keyword evidence="2" id="KW-0479">Metal-binding</keyword>
<dbReference type="RefSeq" id="XP_014666370.1">
    <property type="nucleotide sequence ID" value="XM_014810884.1"/>
</dbReference>
<dbReference type="InterPro" id="IPR002355">
    <property type="entry name" value="Cu_oxidase_Cu_BS"/>
</dbReference>
<dbReference type="Gene3D" id="2.60.40.420">
    <property type="entry name" value="Cupredoxins - blue copper proteins"/>
    <property type="match status" value="2"/>
</dbReference>
<dbReference type="CDD" id="cd13905">
    <property type="entry name" value="CuRO_3_tcLLC2_insect_like"/>
    <property type="match status" value="1"/>
</dbReference>
<evidence type="ECO:0000313" key="8">
    <source>
        <dbReference type="RefSeq" id="XP_014666370.1"/>
    </source>
</evidence>
<dbReference type="Pfam" id="PF07732">
    <property type="entry name" value="Cu-oxidase_3"/>
    <property type="match status" value="1"/>
</dbReference>
<dbReference type="PROSITE" id="PS00080">
    <property type="entry name" value="MULTICOPPER_OXIDASE2"/>
    <property type="match status" value="1"/>
</dbReference>
<dbReference type="SUPFAM" id="SSF49503">
    <property type="entry name" value="Cupredoxins"/>
    <property type="match status" value="2"/>
</dbReference>
<accession>A0ABM1E2E9</accession>
<evidence type="ECO:0000256" key="3">
    <source>
        <dbReference type="ARBA" id="ARBA00023002"/>
    </source>
</evidence>
<evidence type="ECO:0000256" key="4">
    <source>
        <dbReference type="ARBA" id="ARBA00023008"/>
    </source>
</evidence>
<feature type="domain" description="Plastocyanin-like" evidence="6">
    <location>
        <begin position="2"/>
        <end position="90"/>
    </location>
</feature>
<protein>
    <submittedName>
        <fullName evidence="8">L-ascorbate oxidase-like</fullName>
    </submittedName>
</protein>
<feature type="domain" description="Plastocyanin-like" evidence="5">
    <location>
        <begin position="227"/>
        <end position="358"/>
    </location>
</feature>
<dbReference type="PROSITE" id="PS00079">
    <property type="entry name" value="MULTICOPPER_OXIDASE1"/>
    <property type="match status" value="1"/>
</dbReference>
<dbReference type="CDD" id="cd13858">
    <property type="entry name" value="CuRO_1_tcLCC2_insect_like"/>
    <property type="match status" value="1"/>
</dbReference>
<keyword evidence="4" id="KW-0186">Copper</keyword>
<reference evidence="8" key="1">
    <citation type="submission" date="2025-08" db="UniProtKB">
        <authorList>
            <consortium name="RefSeq"/>
        </authorList>
    </citation>
    <scope>IDENTIFICATION</scope>
</reference>
<evidence type="ECO:0000256" key="2">
    <source>
        <dbReference type="ARBA" id="ARBA00022723"/>
    </source>
</evidence>
<dbReference type="InterPro" id="IPR011707">
    <property type="entry name" value="Cu-oxidase-like_N"/>
</dbReference>
<dbReference type="Proteomes" id="UP000695022">
    <property type="component" value="Unplaced"/>
</dbReference>
<sequence length="433" mass="49150">MQVCEGDEIVVNVDNLLRNGEGVSIHWHGVHQRRTPYMDGVAQLTQCSIPAYTSFQYRFKADTPGTHFWHSHSGLQRADGLFGKLVIRQTPADDPNSHLYDFDLPEHEIIVTDWLNEPMMNEFPAHHHKQLNPLNTKGSRNLIPISNVKSLAPDDKSLNDPDMQLYLSFDFYKVDSTLFHDPSLYPIRAIEMGKHLYTPQVNHISAILPPSPPLTQYYDVPQNLICNETTRRNCDKEYCECVYMYKIPLGNVVEMVLIDEGVTFDASHPFHLHGYRFRVVAMDRVNKSGVTADDVRRLDREGLIARKLSGAPLKDTVTVPDGGYTIIRFHADNPGIWFFHCHIAFHAEIGMAVVMQVGEPTDFPYPPYKFPRCGNFAHTRGAEPPPGEEYLESIGRRNRARYGSHHTDSGASDKSLGCILAVFCCFCAFFRLT</sequence>
<evidence type="ECO:0000259" key="6">
    <source>
        <dbReference type="Pfam" id="PF07732"/>
    </source>
</evidence>